<name>A0A2H1FDC6_9ARCH</name>
<dbReference type="Gene3D" id="3.30.70.920">
    <property type="match status" value="1"/>
</dbReference>
<dbReference type="InterPro" id="IPR019887">
    <property type="entry name" value="Tscrpt_reg_AsnC/Lrp_C"/>
</dbReference>
<dbReference type="Proteomes" id="UP000230607">
    <property type="component" value="Chromosome 1"/>
</dbReference>
<sequence>MALQNVITYILATCIPGNEKEVIQKIKELPNIVEVNGIMGKYDIFVKIQASDVTKVDSTIGKVRSVPHVTSTVSISAIYGQGGTIDYEK</sequence>
<dbReference type="SUPFAM" id="SSF54909">
    <property type="entry name" value="Dimeric alpha+beta barrel"/>
    <property type="match status" value="1"/>
</dbReference>
<evidence type="ECO:0000259" key="1">
    <source>
        <dbReference type="Pfam" id="PF01037"/>
    </source>
</evidence>
<dbReference type="EMBL" id="LT841358">
    <property type="protein sequence ID" value="SMH70776.1"/>
    <property type="molecule type" value="Genomic_DNA"/>
</dbReference>
<accession>A0A2H1FDC6</accession>
<proteinExistence type="predicted"/>
<reference evidence="3" key="1">
    <citation type="submission" date="2017-03" db="EMBL/GenBank/DDBJ databases">
        <authorList>
            <person name="Herbold C."/>
        </authorList>
    </citation>
    <scope>NUCLEOTIDE SEQUENCE [LARGE SCALE GENOMIC DNA]</scope>
</reference>
<organism evidence="2 3">
    <name type="scientific">Candidatus Nitrosotalea okcheonensis</name>
    <dbReference type="NCBI Taxonomy" id="1903276"/>
    <lineage>
        <taxon>Archaea</taxon>
        <taxon>Nitrososphaerota</taxon>
        <taxon>Nitrososphaeria</taxon>
        <taxon>Nitrosotaleales</taxon>
        <taxon>Nitrosotaleaceae</taxon>
        <taxon>Nitrosotalea</taxon>
    </lineage>
</organism>
<evidence type="ECO:0000313" key="2">
    <source>
        <dbReference type="EMBL" id="SMH70776.1"/>
    </source>
</evidence>
<dbReference type="InterPro" id="IPR011008">
    <property type="entry name" value="Dimeric_a/b-barrel"/>
</dbReference>
<dbReference type="AlphaFoldDB" id="A0A2H1FDC6"/>
<feature type="domain" description="Transcription regulator AsnC/Lrp ligand binding" evidence="1">
    <location>
        <begin position="16"/>
        <end position="75"/>
    </location>
</feature>
<evidence type="ECO:0000313" key="3">
    <source>
        <dbReference type="Proteomes" id="UP000230607"/>
    </source>
</evidence>
<dbReference type="RefSeq" id="WP_231911842.1">
    <property type="nucleotide sequence ID" value="NZ_LT841358.1"/>
</dbReference>
<protein>
    <submittedName>
        <fullName evidence="2">Transcriptional regulator, AsnC family</fullName>
    </submittedName>
</protein>
<dbReference type="Pfam" id="PF01037">
    <property type="entry name" value="AsnC_trans_reg"/>
    <property type="match status" value="1"/>
</dbReference>
<keyword evidence="3" id="KW-1185">Reference proteome</keyword>
<gene>
    <name evidence="2" type="ORF">NCS_10583</name>
</gene>